<name>A0ABD7N102_9ENTR</name>
<dbReference type="RefSeq" id="WP_153650031.1">
    <property type="nucleotide sequence ID" value="NZ_CABGSC010000004.1"/>
</dbReference>
<comment type="caution">
    <text evidence="2">The sequence shown here is derived from an EMBL/GenBank/DDBJ whole genome shotgun (WGS) entry which is preliminary data.</text>
</comment>
<reference evidence="2 3" key="1">
    <citation type="submission" date="2018-07" db="EMBL/GenBank/DDBJ databases">
        <authorList>
            <consortium name="Pathogen Informatics"/>
        </authorList>
    </citation>
    <scope>NUCLEOTIDE SEQUENCE [LARGE SCALE GENOMIC DNA]</scope>
    <source>
        <strain evidence="2 3">4300STDY6636950</strain>
    </source>
</reference>
<evidence type="ECO:0000313" key="2">
    <source>
        <dbReference type="EMBL" id="SSF66021.1"/>
    </source>
</evidence>
<protein>
    <submittedName>
        <fullName evidence="2">Transcriptional regulator (LysR family)</fullName>
    </submittedName>
</protein>
<organism evidence="2 3">
    <name type="scientific">Klebsiella quasipneumoniae</name>
    <dbReference type="NCBI Taxonomy" id="1463165"/>
    <lineage>
        <taxon>Bacteria</taxon>
        <taxon>Pseudomonadati</taxon>
        <taxon>Pseudomonadota</taxon>
        <taxon>Gammaproteobacteria</taxon>
        <taxon>Enterobacterales</taxon>
        <taxon>Enterobacteriaceae</taxon>
        <taxon>Klebsiella/Raoultella group</taxon>
        <taxon>Klebsiella</taxon>
        <taxon>Klebsiella pneumoniae complex</taxon>
    </lineage>
</organism>
<dbReference type="AlphaFoldDB" id="A0ABD7N102"/>
<feature type="region of interest" description="Disordered" evidence="1">
    <location>
        <begin position="1"/>
        <end position="36"/>
    </location>
</feature>
<dbReference type="EMBL" id="UFBM01000010">
    <property type="protein sequence ID" value="SSF66021.1"/>
    <property type="molecule type" value="Genomic_DNA"/>
</dbReference>
<dbReference type="Proteomes" id="UP000252079">
    <property type="component" value="Unassembled WGS sequence"/>
</dbReference>
<evidence type="ECO:0000313" key="3">
    <source>
        <dbReference type="Proteomes" id="UP000252079"/>
    </source>
</evidence>
<sequence>MSPGGGCALPGLQDPLTGSHPVGPRQRSAAGQDIRHGSRNVAGWRLTPYPAYSPKSLLALALGPLKLPVLAASKSLRRSRQAGAARMDAG</sequence>
<accession>A0ABD7N102</accession>
<gene>
    <name evidence="2" type="ORF">SAMEA23995918_01936</name>
</gene>
<evidence type="ECO:0000256" key="1">
    <source>
        <dbReference type="SAM" id="MobiDB-lite"/>
    </source>
</evidence>
<proteinExistence type="predicted"/>